<dbReference type="InterPro" id="IPR029044">
    <property type="entry name" value="Nucleotide-diphossugar_trans"/>
</dbReference>
<dbReference type="CDD" id="cd00761">
    <property type="entry name" value="Glyco_tranf_GTA_type"/>
    <property type="match status" value="1"/>
</dbReference>
<evidence type="ECO:0000313" key="3">
    <source>
        <dbReference type="EMBL" id="MBR0559768.1"/>
    </source>
</evidence>
<dbReference type="RefSeq" id="WP_211681514.1">
    <property type="nucleotide sequence ID" value="NZ_JAGRQH010000003.1"/>
</dbReference>
<feature type="domain" description="Glycosyltransferase 2-like" evidence="2">
    <location>
        <begin position="365"/>
        <end position="443"/>
    </location>
</feature>
<evidence type="ECO:0000313" key="4">
    <source>
        <dbReference type="Proteomes" id="UP000677812"/>
    </source>
</evidence>
<keyword evidence="3" id="KW-0808">Transferase</keyword>
<dbReference type="EMBL" id="JAGRQH010000003">
    <property type="protein sequence ID" value="MBR0559768.1"/>
    <property type="molecule type" value="Genomic_DNA"/>
</dbReference>
<feature type="region of interest" description="Disordered" evidence="1">
    <location>
        <begin position="1026"/>
        <end position="1064"/>
    </location>
</feature>
<sequence length="1064" mass="119090">MSLQDYILASPAFSRKRPPLWGKFDATWYGTQYKHLLLENKGEGEVDLSDEALEKHWLEKGAKLGLSPNPFFDEEWYLKENPDIREGVQLGIFDCGFLHYCESGFLSRSPHWLFSEKGYFLHNPDISQHILGEQGFCNGYDHYLSVGDREERKPHPLFDPAIFRAASIPKGHRYDFDRSAFSQFIETPAAGKRRCSWYFDPDWYIERYPNVTDAIEHKIYLNPLHHYLTNGDPEAFDPNPWFSEADYARRYPDVAAIVKGGGFRNTYEHFLRFGIRELRIPKDGVDLAVFSQEPGIQRRLRTSASRDLFILWVQNQSAPIAQSTTESAAPQQYQHLGLRRPETLIPSIVRSPLTFKPGPKPALTAVISTCNQFRETLSTLTTLHANTNGAIEVILVDGDSIDETNNIHRLIHGIKVVRRPPSENAFQRLYHGVSLASSPVVLLAPPGAELFPLALKGMASLFRASDVWMAGGQSLGYNASILEAGTIIWRDGSYLPYGQGLRANEPTVAFRRYVDAITVGPLLCRRTKFLDHAQPDAPIVGYNAHILSLCLAMRQANGRIIYDPAFLSRNPQVESINPEFDLRNRTWLRRRYAPLLSRSSIAGTSPERARLATGTPTVLFICDRIPRPELGTPYLRYFDIISGLNASGHHVVLYPLFGDIPDLVARALNFPPEVEIMEDMDLSELGSFIASRAGSFDYVWINRSPVLHRVSNILIEHAQSLPDLGFIFDLNGSGAAEPYMRRRVGAVDDKEAKFDDLEREVEATWACQALVASYAEEAEDLRQLGYGNIVTLPNRAPITPTAYPDFHARSGLLFLLPIHNTGDAVHDGLNWFMHDVLPLLEQALPKDVTILLAGHYGEGVDLTDYISSSRVEGLPDFVDREALLRSRRLLIDPTRVSSIVPHEVLDAAAHGLPAVLTDTVLQQIGWQDGVETQSGGFCDPQRFADAIIALYQNENIWTEYATRAFQAVHNPEAQKQFMDALNTIMDMASGRSPIPVPDIAPRLISQSAHSVIFKPAPLRLQPHTTTADASEALSLNTDDDEEEDAPAAGAFTPRLGISLPNQDR</sequence>
<dbReference type="SUPFAM" id="SSF53756">
    <property type="entry name" value="UDP-Glycosyltransferase/glycogen phosphorylase"/>
    <property type="match status" value="1"/>
</dbReference>
<keyword evidence="4" id="KW-1185">Reference proteome</keyword>
<protein>
    <submittedName>
        <fullName evidence="3">Glycosyltransferase</fullName>
        <ecNumber evidence="3">2.4.-.-</ecNumber>
    </submittedName>
</protein>
<evidence type="ECO:0000259" key="2">
    <source>
        <dbReference type="Pfam" id="PF00535"/>
    </source>
</evidence>
<proteinExistence type="predicted"/>
<dbReference type="Gene3D" id="3.90.550.10">
    <property type="entry name" value="Spore Coat Polysaccharide Biosynthesis Protein SpsA, Chain A"/>
    <property type="match status" value="1"/>
</dbReference>
<dbReference type="GO" id="GO:0016757">
    <property type="term" value="F:glycosyltransferase activity"/>
    <property type="evidence" value="ECO:0007669"/>
    <property type="project" value="UniProtKB-KW"/>
</dbReference>
<keyword evidence="3" id="KW-0328">Glycosyltransferase</keyword>
<dbReference type="Pfam" id="PF13692">
    <property type="entry name" value="Glyco_trans_1_4"/>
    <property type="match status" value="1"/>
</dbReference>
<feature type="compositionally biased region" description="Polar residues" evidence="1">
    <location>
        <begin position="1026"/>
        <end position="1036"/>
    </location>
</feature>
<comment type="caution">
    <text evidence="3">The sequence shown here is derived from an EMBL/GenBank/DDBJ whole genome shotgun (WGS) entry which is preliminary data.</text>
</comment>
<dbReference type="Pfam" id="PF00535">
    <property type="entry name" value="Glycos_transf_2"/>
    <property type="match status" value="1"/>
</dbReference>
<dbReference type="Proteomes" id="UP000677812">
    <property type="component" value="Unassembled WGS sequence"/>
</dbReference>
<gene>
    <name evidence="3" type="ORF">KB213_06835</name>
</gene>
<dbReference type="EC" id="2.4.-.-" evidence="3"/>
<dbReference type="InterPro" id="IPR001173">
    <property type="entry name" value="Glyco_trans_2-like"/>
</dbReference>
<evidence type="ECO:0000256" key="1">
    <source>
        <dbReference type="SAM" id="MobiDB-lite"/>
    </source>
</evidence>
<dbReference type="Gene3D" id="3.40.50.2000">
    <property type="entry name" value="Glycogen Phosphorylase B"/>
    <property type="match status" value="1"/>
</dbReference>
<name>A0ABS5E782_9PROT</name>
<accession>A0ABS5E782</accession>
<reference evidence="3 4" key="1">
    <citation type="submission" date="2021-04" db="EMBL/GenBank/DDBJ databases">
        <title>The complete genome sequence of Neokomagataea sp. TBRC 2177.</title>
        <authorList>
            <person name="Charoenyingcharoen P."/>
            <person name="Yukphan P."/>
        </authorList>
    </citation>
    <scope>NUCLEOTIDE SEQUENCE [LARGE SCALE GENOMIC DNA]</scope>
    <source>
        <strain evidence="3 4">TBRC 2177</strain>
    </source>
</reference>
<organism evidence="3 4">
    <name type="scientific">Neokomagataea anthophila</name>
    <dbReference type="NCBI Taxonomy" id="2826925"/>
    <lineage>
        <taxon>Bacteria</taxon>
        <taxon>Pseudomonadati</taxon>
        <taxon>Pseudomonadota</taxon>
        <taxon>Alphaproteobacteria</taxon>
        <taxon>Acetobacterales</taxon>
        <taxon>Acetobacteraceae</taxon>
        <taxon>Neokomagataea</taxon>
    </lineage>
</organism>
<dbReference type="SUPFAM" id="SSF53448">
    <property type="entry name" value="Nucleotide-diphospho-sugar transferases"/>
    <property type="match status" value="1"/>
</dbReference>